<evidence type="ECO:0000313" key="3">
    <source>
        <dbReference type="Proteomes" id="UP000061569"/>
    </source>
</evidence>
<accession>A0A0S2DGJ2</accession>
<feature type="region of interest" description="Disordered" evidence="1">
    <location>
        <begin position="1"/>
        <end position="37"/>
    </location>
</feature>
<dbReference type="STRING" id="69.GLE_2336"/>
<dbReference type="EMBL" id="CP013140">
    <property type="protein sequence ID" value="ALN57685.1"/>
    <property type="molecule type" value="Genomic_DNA"/>
</dbReference>
<sequence length="37" mass="3934">MRGQQPALRELAVTPPAEASARRAGERNGAAGRPPFF</sequence>
<dbReference type="KEGG" id="lez:GLE_2336"/>
<gene>
    <name evidence="2" type="ORF">GLE_2336</name>
</gene>
<reference evidence="2 3" key="1">
    <citation type="submission" date="2015-11" db="EMBL/GenBank/DDBJ databases">
        <title>Genome sequences of Lysobacter enzymogenes strain C3 and Lysobacter antibioticus ATCC 29479.</title>
        <authorList>
            <person name="Kobayashi D.Y."/>
        </authorList>
    </citation>
    <scope>NUCLEOTIDE SEQUENCE [LARGE SCALE GENOMIC DNA]</scope>
    <source>
        <strain evidence="2 3">C3</strain>
    </source>
</reference>
<evidence type="ECO:0000256" key="1">
    <source>
        <dbReference type="SAM" id="MobiDB-lite"/>
    </source>
</evidence>
<organism evidence="2 3">
    <name type="scientific">Lysobacter enzymogenes</name>
    <dbReference type="NCBI Taxonomy" id="69"/>
    <lineage>
        <taxon>Bacteria</taxon>
        <taxon>Pseudomonadati</taxon>
        <taxon>Pseudomonadota</taxon>
        <taxon>Gammaproteobacteria</taxon>
        <taxon>Lysobacterales</taxon>
        <taxon>Lysobacteraceae</taxon>
        <taxon>Lysobacter</taxon>
    </lineage>
</organism>
<dbReference type="Proteomes" id="UP000061569">
    <property type="component" value="Chromosome"/>
</dbReference>
<evidence type="ECO:0000313" key="2">
    <source>
        <dbReference type="EMBL" id="ALN57685.1"/>
    </source>
</evidence>
<proteinExistence type="predicted"/>
<name>A0A0S2DGJ2_LYSEN</name>
<dbReference type="AlphaFoldDB" id="A0A0S2DGJ2"/>
<protein>
    <submittedName>
        <fullName evidence="2">Uncharacterized protein</fullName>
    </submittedName>
</protein>
<feature type="compositionally biased region" description="Low complexity" evidence="1">
    <location>
        <begin position="27"/>
        <end position="37"/>
    </location>
</feature>